<protein>
    <submittedName>
        <fullName evidence="2">Uncharacterized protein</fullName>
    </submittedName>
</protein>
<sequence length="199" mass="22532">MSLHNDKKQKQGLARRRKKREGIARYAVARRTPAAAALPLREVTLLTLRQDHVTKEAEARVAGKKKKKKKKKFRIVFTERQHSNNDIFARKHGLHTTATGRLAKSGADSDSGDDSSTLSKDERNALAGSTKTIGTYEQGWLGLGRNFRRSKPANRERVKRGEQKKEPKSRGKERMADGENKQDIANWLLGKYLMSRSPK</sequence>
<evidence type="ECO:0000256" key="1">
    <source>
        <dbReference type="SAM" id="MobiDB-lite"/>
    </source>
</evidence>
<organism evidence="2 3">
    <name type="scientific">Elysia chlorotica</name>
    <name type="common">Eastern emerald elysia</name>
    <name type="synonym">Sea slug</name>
    <dbReference type="NCBI Taxonomy" id="188477"/>
    <lineage>
        <taxon>Eukaryota</taxon>
        <taxon>Metazoa</taxon>
        <taxon>Spiralia</taxon>
        <taxon>Lophotrochozoa</taxon>
        <taxon>Mollusca</taxon>
        <taxon>Gastropoda</taxon>
        <taxon>Heterobranchia</taxon>
        <taxon>Euthyneura</taxon>
        <taxon>Panpulmonata</taxon>
        <taxon>Sacoglossa</taxon>
        <taxon>Placobranchoidea</taxon>
        <taxon>Plakobranchidae</taxon>
        <taxon>Elysia</taxon>
    </lineage>
</organism>
<feature type="compositionally biased region" description="Low complexity" evidence="1">
    <location>
        <begin position="102"/>
        <end position="118"/>
    </location>
</feature>
<accession>A0A3S1B1E8</accession>
<evidence type="ECO:0000313" key="3">
    <source>
        <dbReference type="Proteomes" id="UP000271974"/>
    </source>
</evidence>
<dbReference type="Proteomes" id="UP000271974">
    <property type="component" value="Unassembled WGS sequence"/>
</dbReference>
<keyword evidence="3" id="KW-1185">Reference proteome</keyword>
<proteinExistence type="predicted"/>
<reference evidence="2 3" key="1">
    <citation type="submission" date="2019-01" db="EMBL/GenBank/DDBJ databases">
        <title>A draft genome assembly of the solar-powered sea slug Elysia chlorotica.</title>
        <authorList>
            <person name="Cai H."/>
            <person name="Li Q."/>
            <person name="Fang X."/>
            <person name="Li J."/>
            <person name="Curtis N.E."/>
            <person name="Altenburger A."/>
            <person name="Shibata T."/>
            <person name="Feng M."/>
            <person name="Maeda T."/>
            <person name="Schwartz J.A."/>
            <person name="Shigenobu S."/>
            <person name="Lundholm N."/>
            <person name="Nishiyama T."/>
            <person name="Yang H."/>
            <person name="Hasebe M."/>
            <person name="Li S."/>
            <person name="Pierce S.K."/>
            <person name="Wang J."/>
        </authorList>
    </citation>
    <scope>NUCLEOTIDE SEQUENCE [LARGE SCALE GENOMIC DNA]</scope>
    <source>
        <strain evidence="2">EC2010</strain>
        <tissue evidence="2">Whole organism of an adult</tissue>
    </source>
</reference>
<dbReference type="EMBL" id="RQTK01001634">
    <property type="protein sequence ID" value="RUS69571.1"/>
    <property type="molecule type" value="Genomic_DNA"/>
</dbReference>
<dbReference type="AlphaFoldDB" id="A0A3S1B1E8"/>
<comment type="caution">
    <text evidence="2">The sequence shown here is derived from an EMBL/GenBank/DDBJ whole genome shotgun (WGS) entry which is preliminary data.</text>
</comment>
<feature type="compositionally biased region" description="Basic and acidic residues" evidence="1">
    <location>
        <begin position="153"/>
        <end position="182"/>
    </location>
</feature>
<evidence type="ECO:0000313" key="2">
    <source>
        <dbReference type="EMBL" id="RUS69571.1"/>
    </source>
</evidence>
<feature type="region of interest" description="Disordered" evidence="1">
    <location>
        <begin position="98"/>
        <end position="126"/>
    </location>
</feature>
<gene>
    <name evidence="2" type="ORF">EGW08_022668</name>
</gene>
<name>A0A3S1B1E8_ELYCH</name>
<feature type="region of interest" description="Disordered" evidence="1">
    <location>
        <begin position="144"/>
        <end position="182"/>
    </location>
</feature>
<feature type="region of interest" description="Disordered" evidence="1">
    <location>
        <begin position="1"/>
        <end position="24"/>
    </location>
</feature>